<keyword evidence="3" id="KW-0804">Transcription</keyword>
<accession>A0A2G4YMS9</accession>
<dbReference type="Gene3D" id="1.10.10.60">
    <property type="entry name" value="Homeodomain-like"/>
    <property type="match status" value="1"/>
</dbReference>
<sequence>MMGVTTKNKPVRGIVREVSAYKAFNLNRFLPDANFADLIEHYWLIDWDLPDGVTHRQEVLPHPAVNMTFLEEKSEITGIVSHRFSHDISGKGNLVGVKFTPAGFYAFADAAGKRDVSLTDQTCSIETYFPQMSGNFTATLLLMQDVAEKIKFLERRFFQVAPDIDPMILLVNAIVARICEDRTIQKVADLCEAYTLEPRKLQRLFQKYVGISAKWIIIRYRLHEALERVEKNDTLNWTDLALDLGYFDQSHFINDFKALLGQTPEQYQQSLDHNS</sequence>
<dbReference type="EMBL" id="PDEM01000031">
    <property type="protein sequence ID" value="PHZ83630.1"/>
    <property type="molecule type" value="Genomic_DNA"/>
</dbReference>
<dbReference type="PROSITE" id="PS01124">
    <property type="entry name" value="HTH_ARAC_FAMILY_2"/>
    <property type="match status" value="1"/>
</dbReference>
<feature type="domain" description="HTH araC/xylS-type" evidence="4">
    <location>
        <begin position="168"/>
        <end position="270"/>
    </location>
</feature>
<evidence type="ECO:0000259" key="4">
    <source>
        <dbReference type="PROSITE" id="PS01124"/>
    </source>
</evidence>
<dbReference type="Pfam" id="PF20240">
    <property type="entry name" value="DUF6597"/>
    <property type="match status" value="1"/>
</dbReference>
<dbReference type="Proteomes" id="UP000229730">
    <property type="component" value="Unassembled WGS sequence"/>
</dbReference>
<dbReference type="OrthoDB" id="9815799at2"/>
<keyword evidence="1" id="KW-0805">Transcription regulation</keyword>
<evidence type="ECO:0000313" key="6">
    <source>
        <dbReference type="Proteomes" id="UP000229730"/>
    </source>
</evidence>
<dbReference type="Pfam" id="PF12833">
    <property type="entry name" value="HTH_18"/>
    <property type="match status" value="1"/>
</dbReference>
<keyword evidence="2" id="KW-0238">DNA-binding</keyword>
<dbReference type="InterPro" id="IPR050204">
    <property type="entry name" value="AraC_XylS_family_regulators"/>
</dbReference>
<protein>
    <submittedName>
        <fullName evidence="5">AraC family transcriptional regulator</fullName>
    </submittedName>
</protein>
<name>A0A2G4YMS9_9PROT</name>
<dbReference type="SUPFAM" id="SSF46689">
    <property type="entry name" value="Homeodomain-like"/>
    <property type="match status" value="1"/>
</dbReference>
<dbReference type="InterPro" id="IPR018060">
    <property type="entry name" value="HTH_AraC"/>
</dbReference>
<organism evidence="5 6">
    <name type="scientific">Paremcibacter congregatus</name>
    <dbReference type="NCBI Taxonomy" id="2043170"/>
    <lineage>
        <taxon>Bacteria</taxon>
        <taxon>Pseudomonadati</taxon>
        <taxon>Pseudomonadota</taxon>
        <taxon>Alphaproteobacteria</taxon>
        <taxon>Emcibacterales</taxon>
        <taxon>Emcibacteraceae</taxon>
        <taxon>Paremcibacter</taxon>
    </lineage>
</organism>
<dbReference type="PANTHER" id="PTHR46796">
    <property type="entry name" value="HTH-TYPE TRANSCRIPTIONAL ACTIVATOR RHAS-RELATED"/>
    <property type="match status" value="1"/>
</dbReference>
<dbReference type="InParanoid" id="A0A2G4YMS9"/>
<gene>
    <name evidence="5" type="ORF">CRD36_14705</name>
</gene>
<dbReference type="InterPro" id="IPR009057">
    <property type="entry name" value="Homeodomain-like_sf"/>
</dbReference>
<dbReference type="GO" id="GO:0043565">
    <property type="term" value="F:sequence-specific DNA binding"/>
    <property type="evidence" value="ECO:0007669"/>
    <property type="project" value="InterPro"/>
</dbReference>
<reference evidence="5 6" key="1">
    <citation type="submission" date="2017-10" db="EMBL/GenBank/DDBJ databases">
        <title>Frigbacter circumglobatus gen. nov. sp. nov., isolated from sediment cultured in situ.</title>
        <authorList>
            <person name="Zhao Z."/>
        </authorList>
    </citation>
    <scope>NUCLEOTIDE SEQUENCE [LARGE SCALE GENOMIC DNA]</scope>
    <source>
        <strain evidence="5 6">ZYL</strain>
    </source>
</reference>
<evidence type="ECO:0000256" key="2">
    <source>
        <dbReference type="ARBA" id="ARBA00023125"/>
    </source>
</evidence>
<keyword evidence="6" id="KW-1185">Reference proteome</keyword>
<dbReference type="InterPro" id="IPR046532">
    <property type="entry name" value="DUF6597"/>
</dbReference>
<comment type="caution">
    <text evidence="5">The sequence shown here is derived from an EMBL/GenBank/DDBJ whole genome shotgun (WGS) entry which is preliminary data.</text>
</comment>
<dbReference type="GO" id="GO:0003700">
    <property type="term" value="F:DNA-binding transcription factor activity"/>
    <property type="evidence" value="ECO:0007669"/>
    <property type="project" value="InterPro"/>
</dbReference>
<proteinExistence type="predicted"/>
<dbReference type="AlphaFoldDB" id="A0A2G4YMS9"/>
<dbReference type="SMART" id="SM00342">
    <property type="entry name" value="HTH_ARAC"/>
    <property type="match status" value="1"/>
</dbReference>
<evidence type="ECO:0000256" key="1">
    <source>
        <dbReference type="ARBA" id="ARBA00023015"/>
    </source>
</evidence>
<evidence type="ECO:0000313" key="5">
    <source>
        <dbReference type="EMBL" id="PHZ83630.1"/>
    </source>
</evidence>
<evidence type="ECO:0000256" key="3">
    <source>
        <dbReference type="ARBA" id="ARBA00023163"/>
    </source>
</evidence>
<dbReference type="RefSeq" id="WP_099474602.1">
    <property type="nucleotide sequence ID" value="NZ_CP041025.1"/>
</dbReference>